<dbReference type="InterPro" id="IPR036513">
    <property type="entry name" value="STAS_dom_sf"/>
</dbReference>
<gene>
    <name evidence="2" type="ORF">GCM10009787_24920</name>
</gene>
<dbReference type="InterPro" id="IPR058548">
    <property type="entry name" value="MlaB-like_STAS"/>
</dbReference>
<dbReference type="Pfam" id="PF13466">
    <property type="entry name" value="STAS_2"/>
    <property type="match status" value="1"/>
</dbReference>
<organism evidence="2 3">
    <name type="scientific">Streptomyces bangladeshensis</name>
    <dbReference type="NCBI Taxonomy" id="295352"/>
    <lineage>
        <taxon>Bacteria</taxon>
        <taxon>Bacillati</taxon>
        <taxon>Actinomycetota</taxon>
        <taxon>Actinomycetes</taxon>
        <taxon>Kitasatosporales</taxon>
        <taxon>Streptomycetaceae</taxon>
        <taxon>Streptomyces</taxon>
    </lineage>
</organism>
<dbReference type="Proteomes" id="UP001501391">
    <property type="component" value="Unassembled WGS sequence"/>
</dbReference>
<protein>
    <submittedName>
        <fullName evidence="2">STAS domain-containing protein</fullName>
    </submittedName>
</protein>
<comment type="caution">
    <text evidence="2">The sequence shown here is derived from an EMBL/GenBank/DDBJ whole genome shotgun (WGS) entry which is preliminary data.</text>
</comment>
<sequence length="122" mass="12947">MSGPEPAWPLPAVAVPTPAVPRLDVRPLAGRTGFRAAGEVSLPTRGIWERALERAVREGEDVYHLELSALTFVDVAGVGALAEAARSLGGGRRLVLDRPPDTVPRMLDLLWPGLPGIEVVPS</sequence>
<dbReference type="Gene3D" id="3.30.750.24">
    <property type="entry name" value="STAS domain"/>
    <property type="match status" value="1"/>
</dbReference>
<evidence type="ECO:0000313" key="2">
    <source>
        <dbReference type="EMBL" id="GAA2195310.1"/>
    </source>
</evidence>
<dbReference type="CDD" id="cd07043">
    <property type="entry name" value="STAS_anti-anti-sigma_factors"/>
    <property type="match status" value="1"/>
</dbReference>
<dbReference type="SUPFAM" id="SSF52091">
    <property type="entry name" value="SpoIIaa-like"/>
    <property type="match status" value="1"/>
</dbReference>
<dbReference type="RefSeq" id="WP_208876665.1">
    <property type="nucleotide sequence ID" value="NZ_BAAAOQ010000007.1"/>
</dbReference>
<evidence type="ECO:0000259" key="1">
    <source>
        <dbReference type="PROSITE" id="PS50801"/>
    </source>
</evidence>
<keyword evidence="3" id="KW-1185">Reference proteome</keyword>
<reference evidence="2 3" key="1">
    <citation type="journal article" date="2019" name="Int. J. Syst. Evol. Microbiol.">
        <title>The Global Catalogue of Microorganisms (GCM) 10K type strain sequencing project: providing services to taxonomists for standard genome sequencing and annotation.</title>
        <authorList>
            <consortium name="The Broad Institute Genomics Platform"/>
            <consortium name="The Broad Institute Genome Sequencing Center for Infectious Disease"/>
            <person name="Wu L."/>
            <person name="Ma J."/>
        </authorList>
    </citation>
    <scope>NUCLEOTIDE SEQUENCE [LARGE SCALE GENOMIC DNA]</scope>
    <source>
        <strain evidence="2 3">JCM 14924</strain>
    </source>
</reference>
<accession>A0ABN3BHH7</accession>
<dbReference type="PROSITE" id="PS50801">
    <property type="entry name" value="STAS"/>
    <property type="match status" value="1"/>
</dbReference>
<proteinExistence type="predicted"/>
<dbReference type="InterPro" id="IPR002645">
    <property type="entry name" value="STAS_dom"/>
</dbReference>
<evidence type="ECO:0000313" key="3">
    <source>
        <dbReference type="Proteomes" id="UP001501391"/>
    </source>
</evidence>
<dbReference type="EMBL" id="BAAAOQ010000007">
    <property type="protein sequence ID" value="GAA2195310.1"/>
    <property type="molecule type" value="Genomic_DNA"/>
</dbReference>
<feature type="domain" description="STAS" evidence="1">
    <location>
        <begin position="21"/>
        <end position="108"/>
    </location>
</feature>
<name>A0ABN3BHH7_9ACTN</name>